<comment type="catalytic activity">
    <reaction evidence="9 10">
        <text>(R)-pantoate + NADP(+) = 2-dehydropantoate + NADPH + H(+)</text>
        <dbReference type="Rhea" id="RHEA:16233"/>
        <dbReference type="ChEBI" id="CHEBI:11561"/>
        <dbReference type="ChEBI" id="CHEBI:15378"/>
        <dbReference type="ChEBI" id="CHEBI:15980"/>
        <dbReference type="ChEBI" id="CHEBI:57783"/>
        <dbReference type="ChEBI" id="CHEBI:58349"/>
        <dbReference type="EC" id="1.1.1.169"/>
    </reaction>
</comment>
<keyword evidence="5 10" id="KW-0566">Pantothenate biosynthesis</keyword>
<sequence length="305" mass="32879">MKILIVGAGGVGGYFGAKLMEAGADITFLLREKRHKLISENGLTIENDDGSFTVHPKSVTADQLTPDYDLIMLAPKSYDLRDSLGSLEKAGGKGLFLPFLNGFNHLEFLDEKYGKDRVMGGVAHIAAMITETGAVKRMGDLAGLIAGHRTPAQEATAREFAGLCEKADFKFTYSEDIEQSLWEKWVMLATLAAMTTLCLGSVGEIVATRHGEEMARRTHGEACAIAAANGHPIPEKVKEGQLAMLTREGSPFTASMMRDLVGGLRTEHEHILGDLVEKGAPHNIDCPLLKIAYTHMAVAAGQKQG</sequence>
<dbReference type="SUPFAM" id="SSF48179">
    <property type="entry name" value="6-phosphogluconate dehydrogenase C-terminal domain-like"/>
    <property type="match status" value="1"/>
</dbReference>
<feature type="domain" description="Ketopantoate reductase N-terminal" evidence="11">
    <location>
        <begin position="3"/>
        <end position="139"/>
    </location>
</feature>
<evidence type="ECO:0000256" key="6">
    <source>
        <dbReference type="ARBA" id="ARBA00022857"/>
    </source>
</evidence>
<keyword evidence="6 10" id="KW-0521">NADP</keyword>
<comment type="caution">
    <text evidence="13">The sequence shown here is derived from an EMBL/GenBank/DDBJ whole genome shotgun (WGS) entry which is preliminary data.</text>
</comment>
<dbReference type="Pfam" id="PF02558">
    <property type="entry name" value="ApbA"/>
    <property type="match status" value="1"/>
</dbReference>
<proteinExistence type="inferred from homology"/>
<dbReference type="GO" id="GO:0005737">
    <property type="term" value="C:cytoplasm"/>
    <property type="evidence" value="ECO:0007669"/>
    <property type="project" value="TreeGrafter"/>
</dbReference>
<dbReference type="Proteomes" id="UP000476030">
    <property type="component" value="Unassembled WGS sequence"/>
</dbReference>
<dbReference type="Gene3D" id="3.40.50.720">
    <property type="entry name" value="NAD(P)-binding Rossmann-like Domain"/>
    <property type="match status" value="1"/>
</dbReference>
<keyword evidence="7 10" id="KW-0560">Oxidoreductase</keyword>
<dbReference type="PANTHER" id="PTHR21708">
    <property type="entry name" value="PROBABLE 2-DEHYDROPANTOATE 2-REDUCTASE"/>
    <property type="match status" value="1"/>
</dbReference>
<comment type="pathway">
    <text evidence="1 10">Cofactor biosynthesis; (R)-pantothenate biosynthesis; (R)-pantoate from 3-methyl-2-oxobutanoate: step 2/2.</text>
</comment>
<evidence type="ECO:0000256" key="2">
    <source>
        <dbReference type="ARBA" id="ARBA00007870"/>
    </source>
</evidence>
<name>A0A6L8WD15_9PROT</name>
<dbReference type="NCBIfam" id="TIGR00745">
    <property type="entry name" value="apbA_panE"/>
    <property type="match status" value="1"/>
</dbReference>
<dbReference type="InterPro" id="IPR051402">
    <property type="entry name" value="KPR-Related"/>
</dbReference>
<dbReference type="InterPro" id="IPR013328">
    <property type="entry name" value="6PGD_dom2"/>
</dbReference>
<dbReference type="SUPFAM" id="SSF51735">
    <property type="entry name" value="NAD(P)-binding Rossmann-fold domains"/>
    <property type="match status" value="1"/>
</dbReference>
<gene>
    <name evidence="13" type="ORF">GQE98_15465</name>
</gene>
<evidence type="ECO:0000256" key="7">
    <source>
        <dbReference type="ARBA" id="ARBA00023002"/>
    </source>
</evidence>
<evidence type="ECO:0000256" key="1">
    <source>
        <dbReference type="ARBA" id="ARBA00004994"/>
    </source>
</evidence>
<dbReference type="FunFam" id="1.10.1040.10:FF:000017">
    <property type="entry name" value="2-dehydropantoate 2-reductase"/>
    <property type="match status" value="1"/>
</dbReference>
<evidence type="ECO:0000256" key="10">
    <source>
        <dbReference type="RuleBase" id="RU362068"/>
    </source>
</evidence>
<dbReference type="InterPro" id="IPR013752">
    <property type="entry name" value="KPA_reductase"/>
</dbReference>
<evidence type="ECO:0000256" key="4">
    <source>
        <dbReference type="ARBA" id="ARBA00019465"/>
    </source>
</evidence>
<dbReference type="GO" id="GO:0008677">
    <property type="term" value="F:2-dehydropantoate 2-reductase activity"/>
    <property type="evidence" value="ECO:0007669"/>
    <property type="project" value="UniProtKB-EC"/>
</dbReference>
<dbReference type="AlphaFoldDB" id="A0A6L8WD15"/>
<protein>
    <recommendedName>
        <fullName evidence="4 10">2-dehydropantoate 2-reductase</fullName>
        <ecNumber evidence="3 10">1.1.1.169</ecNumber>
    </recommendedName>
    <alternativeName>
        <fullName evidence="8 10">Ketopantoate reductase</fullName>
    </alternativeName>
</protein>
<dbReference type="EMBL" id="WTUW01000009">
    <property type="protein sequence ID" value="MZR32037.1"/>
    <property type="molecule type" value="Genomic_DNA"/>
</dbReference>
<dbReference type="InterPro" id="IPR003710">
    <property type="entry name" value="ApbA"/>
</dbReference>
<evidence type="ECO:0000256" key="9">
    <source>
        <dbReference type="ARBA" id="ARBA00048793"/>
    </source>
</evidence>
<dbReference type="RefSeq" id="WP_161316614.1">
    <property type="nucleotide sequence ID" value="NZ_WTUW01000009.1"/>
</dbReference>
<evidence type="ECO:0000256" key="8">
    <source>
        <dbReference type="ARBA" id="ARBA00032024"/>
    </source>
</evidence>
<evidence type="ECO:0000259" key="11">
    <source>
        <dbReference type="Pfam" id="PF02558"/>
    </source>
</evidence>
<dbReference type="Pfam" id="PF08546">
    <property type="entry name" value="ApbA_C"/>
    <property type="match status" value="1"/>
</dbReference>
<evidence type="ECO:0000313" key="13">
    <source>
        <dbReference type="EMBL" id="MZR32037.1"/>
    </source>
</evidence>
<dbReference type="PANTHER" id="PTHR21708:SF26">
    <property type="entry name" value="2-DEHYDROPANTOATE 2-REDUCTASE"/>
    <property type="match status" value="1"/>
</dbReference>
<dbReference type="GO" id="GO:0015940">
    <property type="term" value="P:pantothenate biosynthetic process"/>
    <property type="evidence" value="ECO:0007669"/>
    <property type="project" value="UniProtKB-UniPathway"/>
</dbReference>
<keyword evidence="14" id="KW-1185">Reference proteome</keyword>
<dbReference type="UniPathway" id="UPA00028">
    <property type="reaction ID" value="UER00004"/>
</dbReference>
<dbReference type="InterPro" id="IPR036291">
    <property type="entry name" value="NAD(P)-bd_dom_sf"/>
</dbReference>
<evidence type="ECO:0000256" key="5">
    <source>
        <dbReference type="ARBA" id="ARBA00022655"/>
    </source>
</evidence>
<dbReference type="Gene3D" id="1.10.1040.10">
    <property type="entry name" value="N-(1-d-carboxylethyl)-l-norvaline Dehydrogenase, domain 2"/>
    <property type="match status" value="1"/>
</dbReference>
<comment type="function">
    <text evidence="10">Catalyzes the NADPH-dependent reduction of ketopantoate into pantoic acid.</text>
</comment>
<dbReference type="InterPro" id="IPR013332">
    <property type="entry name" value="KPR_N"/>
</dbReference>
<reference evidence="13 14" key="1">
    <citation type="submission" date="2019-12" db="EMBL/GenBank/DDBJ databases">
        <title>Snethiella sp. nov. sp. isolated from sea sand.</title>
        <authorList>
            <person name="Kim J."/>
            <person name="Jeong S.E."/>
            <person name="Jung H.S."/>
            <person name="Jeon C.O."/>
        </authorList>
    </citation>
    <scope>NUCLEOTIDE SEQUENCE [LARGE SCALE GENOMIC DNA]</scope>
    <source>
        <strain evidence="13 14">DP05</strain>
    </source>
</reference>
<dbReference type="InterPro" id="IPR008927">
    <property type="entry name" value="6-PGluconate_DH-like_C_sf"/>
</dbReference>
<feature type="domain" description="Ketopantoate reductase C-terminal" evidence="12">
    <location>
        <begin position="176"/>
        <end position="296"/>
    </location>
</feature>
<evidence type="ECO:0000259" key="12">
    <source>
        <dbReference type="Pfam" id="PF08546"/>
    </source>
</evidence>
<accession>A0A6L8WD15</accession>
<organism evidence="13 14">
    <name type="scientific">Sneathiella litorea</name>
    <dbReference type="NCBI Taxonomy" id="2606216"/>
    <lineage>
        <taxon>Bacteria</taxon>
        <taxon>Pseudomonadati</taxon>
        <taxon>Pseudomonadota</taxon>
        <taxon>Alphaproteobacteria</taxon>
        <taxon>Sneathiellales</taxon>
        <taxon>Sneathiellaceae</taxon>
        <taxon>Sneathiella</taxon>
    </lineage>
</organism>
<dbReference type="EC" id="1.1.1.169" evidence="3 10"/>
<comment type="similarity">
    <text evidence="2 10">Belongs to the ketopantoate reductase family.</text>
</comment>
<evidence type="ECO:0000313" key="14">
    <source>
        <dbReference type="Proteomes" id="UP000476030"/>
    </source>
</evidence>
<evidence type="ECO:0000256" key="3">
    <source>
        <dbReference type="ARBA" id="ARBA00013014"/>
    </source>
</evidence>